<dbReference type="InterPro" id="IPR007667">
    <property type="entry name" value="Hypoxia_induced_domain"/>
</dbReference>
<keyword evidence="1 4" id="KW-0812">Transmembrane</keyword>
<sequence length="71" mass="7790">MLGYSEPMQTLFPILMVMAMLAVVGSLFVGLFFMARGGRGDPRRSNRAMRLRVMLQGAALVLFVLAILTQG</sequence>
<feature type="transmembrane region" description="Helical" evidence="4">
    <location>
        <begin position="12"/>
        <end position="33"/>
    </location>
</feature>
<evidence type="ECO:0000256" key="1">
    <source>
        <dbReference type="ARBA" id="ARBA00022692"/>
    </source>
</evidence>
<dbReference type="STRING" id="286727.SAMN02982917_5982"/>
<feature type="domain" description="HIG1" evidence="5">
    <location>
        <begin position="1"/>
        <end position="71"/>
    </location>
</feature>
<protein>
    <recommendedName>
        <fullName evidence="5">HIG1 domain-containing protein</fullName>
    </recommendedName>
</protein>
<dbReference type="NCBIfam" id="NF033233">
    <property type="entry name" value="twin_helix"/>
    <property type="match status" value="1"/>
</dbReference>
<keyword evidence="3 4" id="KW-0472">Membrane</keyword>
<gene>
    <name evidence="6" type="ORF">SAMN02982917_5982</name>
</gene>
<dbReference type="PROSITE" id="PS51503">
    <property type="entry name" value="HIG1"/>
    <property type="match status" value="1"/>
</dbReference>
<evidence type="ECO:0000313" key="7">
    <source>
        <dbReference type="Proteomes" id="UP000192936"/>
    </source>
</evidence>
<name>A0A1X7HIV1_9PROT</name>
<evidence type="ECO:0000256" key="2">
    <source>
        <dbReference type="ARBA" id="ARBA00022989"/>
    </source>
</evidence>
<accession>A0A1X7HIV1</accession>
<dbReference type="Proteomes" id="UP000192936">
    <property type="component" value="Unassembled WGS sequence"/>
</dbReference>
<evidence type="ECO:0000256" key="4">
    <source>
        <dbReference type="SAM" id="Phobius"/>
    </source>
</evidence>
<dbReference type="AlphaFoldDB" id="A0A1X7HIV1"/>
<proteinExistence type="predicted"/>
<organism evidence="6 7">
    <name type="scientific">Azospirillum oryzae</name>
    <dbReference type="NCBI Taxonomy" id="286727"/>
    <lineage>
        <taxon>Bacteria</taxon>
        <taxon>Pseudomonadati</taxon>
        <taxon>Pseudomonadota</taxon>
        <taxon>Alphaproteobacteria</taxon>
        <taxon>Rhodospirillales</taxon>
        <taxon>Azospirillaceae</taxon>
        <taxon>Azospirillum</taxon>
    </lineage>
</organism>
<reference evidence="6 7" key="1">
    <citation type="submission" date="2017-04" db="EMBL/GenBank/DDBJ databases">
        <authorList>
            <person name="Afonso C.L."/>
            <person name="Miller P.J."/>
            <person name="Scott M.A."/>
            <person name="Spackman E."/>
            <person name="Goraichik I."/>
            <person name="Dimitrov K.M."/>
            <person name="Suarez D.L."/>
            <person name="Swayne D.E."/>
        </authorList>
    </citation>
    <scope>NUCLEOTIDE SEQUENCE [LARGE SCALE GENOMIC DNA]</scope>
    <source>
        <strain evidence="6 7">A2P</strain>
    </source>
</reference>
<evidence type="ECO:0000256" key="3">
    <source>
        <dbReference type="ARBA" id="ARBA00023136"/>
    </source>
</evidence>
<dbReference type="Pfam" id="PF04588">
    <property type="entry name" value="HIG_1_N"/>
    <property type="match status" value="1"/>
</dbReference>
<evidence type="ECO:0000313" key="6">
    <source>
        <dbReference type="EMBL" id="SMF86513.1"/>
    </source>
</evidence>
<keyword evidence="2 4" id="KW-1133">Transmembrane helix</keyword>
<evidence type="ECO:0000259" key="5">
    <source>
        <dbReference type="PROSITE" id="PS51503"/>
    </source>
</evidence>
<feature type="transmembrane region" description="Helical" evidence="4">
    <location>
        <begin position="53"/>
        <end position="70"/>
    </location>
</feature>
<dbReference type="EMBL" id="FXAK01000008">
    <property type="protein sequence ID" value="SMF86513.1"/>
    <property type="molecule type" value="Genomic_DNA"/>
</dbReference>